<dbReference type="InterPro" id="IPR056823">
    <property type="entry name" value="TEN-like_YD-shell"/>
</dbReference>
<dbReference type="Pfam" id="PF05593">
    <property type="entry name" value="RHS_repeat"/>
    <property type="match status" value="3"/>
</dbReference>
<sequence length="634" mass="69665">MARRAQIDPLGWRTDYAYDGSGRQTQIKAMAGTSEARTTTLVYNADGDVASMTDPLNRTTRFGYTACCLTSVTDPLGNVTNATCNAAGQRLTLTDALNHTTTFIWTGEDLTQISDPLERNVYFRYDVLGRMIAAQDVQGNLSRLEYDVLGRAVKSIDPLGNTVQTGFDANGNVAAILLPHGNGVTSTYDARDRRVTRTDALGQVERWTYDKMDRVTHYTDRRNRVTTYAYDALGRSTTTTFPGMGGSVTASYDAGNRMVALADSVSGTLGWSYDSFDQITAANSPQGTITYGYDAAGRRTKMQAATQAQVVYGYDTADRLTEITQGTEKVSFAYDPANRRITQTLPNHVQTAYTYNNANQVTGLAWGKAGQAALGSLGYGYNTVGQLVAQTGTHVPQSLPTASSGNSFDDNNRQTKANNVALSYDESGHLLNDGSRSYIWDDRDRLSKIQQSGTTIASFSYDALGRRTVKTEGGTSTQYLYDGQDPVQETQGSTVNPILTGLGIDQRYARNDTGGRTYFLTDHLGSTRLLTNAAGNVVQRYEYDPYGATTQSSTAYTNPYQYTGREKDLSGLYYYRARYYRPQWGRFISEDPIKLAGGVNGYIYVKDSPLQYNDPLERVMNFALVTLTYTDEAS</sequence>
<evidence type="ECO:0000313" key="4">
    <source>
        <dbReference type="Proteomes" id="UP000195877"/>
    </source>
</evidence>
<proteinExistence type="predicted"/>
<dbReference type="EC" id="3.1.-.-" evidence="3"/>
<reference evidence="3 4" key="1">
    <citation type="submission" date="2017-05" db="EMBL/GenBank/DDBJ databases">
        <authorList>
            <person name="Blom J."/>
        </authorList>
    </citation>
    <scope>NUCLEOTIDE SEQUENCE [LARGE SCALE GENOMIC DNA]</scope>
    <source>
        <strain evidence="3">PD885</strain>
    </source>
</reference>
<dbReference type="GO" id="GO:0016787">
    <property type="term" value="F:hydrolase activity"/>
    <property type="evidence" value="ECO:0007669"/>
    <property type="project" value="UniProtKB-KW"/>
</dbReference>
<keyword evidence="4" id="KW-1185">Reference proteome</keyword>
<dbReference type="PANTHER" id="PTHR32305:SF15">
    <property type="entry name" value="PROTEIN RHSA-RELATED"/>
    <property type="match status" value="1"/>
</dbReference>
<keyword evidence="1" id="KW-0677">Repeat</keyword>
<dbReference type="EMBL" id="LT853882">
    <property type="protein sequence ID" value="SMQ97655.1"/>
    <property type="molecule type" value="Genomic_DNA"/>
</dbReference>
<protein>
    <submittedName>
        <fullName evidence="3">tRNA nuclease WapA</fullName>
        <ecNumber evidence="3">3.1.-.-</ecNumber>
    </submittedName>
</protein>
<accession>A0ABY1RK63</accession>
<evidence type="ECO:0000313" key="3">
    <source>
        <dbReference type="EMBL" id="SMQ97655.1"/>
    </source>
</evidence>
<gene>
    <name evidence="3" type="primary">wapA</name>
    <name evidence="3" type="ORF">PD885_00386</name>
</gene>
<dbReference type="RefSeq" id="WP_231895764.1">
    <property type="nucleotide sequence ID" value="NZ_CP127378.1"/>
</dbReference>
<organism evidence="3 4">
    <name type="scientific">Xanthomonas fragariae</name>
    <dbReference type="NCBI Taxonomy" id="48664"/>
    <lineage>
        <taxon>Bacteria</taxon>
        <taxon>Pseudomonadati</taxon>
        <taxon>Pseudomonadota</taxon>
        <taxon>Gammaproteobacteria</taxon>
        <taxon>Lysobacterales</taxon>
        <taxon>Lysobacteraceae</taxon>
        <taxon>Xanthomonas</taxon>
    </lineage>
</organism>
<dbReference type="GeneID" id="61892850"/>
<dbReference type="NCBIfam" id="TIGR01643">
    <property type="entry name" value="YD_repeat_2x"/>
    <property type="match status" value="5"/>
</dbReference>
<feature type="domain" description="Teneurin-like YD-shell" evidence="2">
    <location>
        <begin position="349"/>
        <end position="591"/>
    </location>
</feature>
<evidence type="ECO:0000259" key="2">
    <source>
        <dbReference type="Pfam" id="PF25023"/>
    </source>
</evidence>
<evidence type="ECO:0000256" key="1">
    <source>
        <dbReference type="ARBA" id="ARBA00022737"/>
    </source>
</evidence>
<dbReference type="Proteomes" id="UP000195877">
    <property type="component" value="Chromosome 1"/>
</dbReference>
<keyword evidence="3" id="KW-0378">Hydrolase</keyword>
<dbReference type="InterPro" id="IPR006530">
    <property type="entry name" value="YD"/>
</dbReference>
<dbReference type="InterPro" id="IPR031325">
    <property type="entry name" value="RHS_repeat"/>
</dbReference>
<dbReference type="Pfam" id="PF25023">
    <property type="entry name" value="TEN_YD-shell"/>
    <property type="match status" value="1"/>
</dbReference>
<dbReference type="PANTHER" id="PTHR32305">
    <property type="match status" value="1"/>
</dbReference>
<dbReference type="Gene3D" id="2.180.10.10">
    <property type="entry name" value="RHS repeat-associated core"/>
    <property type="match status" value="3"/>
</dbReference>
<dbReference type="InterPro" id="IPR022385">
    <property type="entry name" value="Rhs_assc_core"/>
</dbReference>
<name>A0ABY1RK63_9XANT</name>
<dbReference type="InterPro" id="IPR050708">
    <property type="entry name" value="T6SS_VgrG/RHS"/>
</dbReference>
<dbReference type="NCBIfam" id="TIGR03696">
    <property type="entry name" value="Rhs_assc_core"/>
    <property type="match status" value="1"/>
</dbReference>